<evidence type="ECO:0000259" key="5">
    <source>
        <dbReference type="Pfam" id="PF08545"/>
    </source>
</evidence>
<dbReference type="PANTHER" id="PTHR34069:SF2">
    <property type="entry name" value="BETA-KETOACYL-[ACYL-CARRIER-PROTEIN] SYNTHASE III"/>
    <property type="match status" value="1"/>
</dbReference>
<keyword evidence="3" id="KW-0093">Biotin biosynthesis</keyword>
<comment type="caution">
    <text evidence="6">The sequence shown here is derived from an EMBL/GenBank/DDBJ whole genome shotgun (WGS) entry which is preliminary data.</text>
</comment>
<evidence type="ECO:0000256" key="3">
    <source>
        <dbReference type="HAMAP-Rule" id="MF_02249"/>
    </source>
</evidence>
<feature type="active site" evidence="3">
    <location>
        <position position="256"/>
    </location>
</feature>
<keyword evidence="1 3" id="KW-0808">Transferase</keyword>
<dbReference type="PANTHER" id="PTHR34069">
    <property type="entry name" value="3-OXOACYL-[ACYL-CARRIER-PROTEIN] SYNTHASE 3"/>
    <property type="match status" value="1"/>
</dbReference>
<dbReference type="CDD" id="cd00830">
    <property type="entry name" value="KAS_III"/>
    <property type="match status" value="1"/>
</dbReference>
<comment type="similarity">
    <text evidence="3">Belongs to the thiolase-like superfamily. BioZ family.</text>
</comment>
<dbReference type="InterPro" id="IPR013751">
    <property type="entry name" value="ACP_syn_III_N"/>
</dbReference>
<dbReference type="RefSeq" id="WP_367622644.1">
    <property type="nucleotide sequence ID" value="NZ_JBFNQD010000001.1"/>
</dbReference>
<name>A0ABV3PEX0_9HYPH</name>
<dbReference type="EMBL" id="JBFNQD010000001">
    <property type="protein sequence ID" value="MEW9304162.1"/>
    <property type="molecule type" value="Genomic_DNA"/>
</dbReference>
<sequence length="330" mass="34062">MTRCHSSRVLGFGHCVPERRVGNAEIEARLGLEDGWIERRTGIRHRHWAGPGDTLSALAAEAGAAALADAGIAPDQVGLVLLATSTPDHLLPPSAPLLAHRLGLPKAGAVDLAGACSGFLYALTLADGFVRTREKAVLVVAANILSRRINPHERASAVVFADAAGALLLGPSRAEETGLLGVDLASDGSQYDLISIPAGGSNRPFAPEIAAQDFLMTMRDGRAVFSQAVRMMSDCAVKAMTQAGLTAADIDRFVPHQANARIFDAVSAELGLDAAKTVRSIEDYGNSSAATIVLSLSLANQAAPFRAGEKLLLSAAGAGMTGGAIVLGMG</sequence>
<dbReference type="Proteomes" id="UP001555786">
    <property type="component" value="Unassembled WGS sequence"/>
</dbReference>
<dbReference type="NCBIfam" id="NF006829">
    <property type="entry name" value="PRK09352.1"/>
    <property type="match status" value="1"/>
</dbReference>
<comment type="catalytic activity">
    <reaction evidence="3">
        <text>glutaryl-CoA + malonyl-[ACP] + H(+) = 3-oxo-6-carboxyhexanoyl-[ACP] + CO2 + CoA</text>
        <dbReference type="Rhea" id="RHEA:67904"/>
        <dbReference type="Rhea" id="RHEA-COMP:9623"/>
        <dbReference type="Rhea" id="RHEA-COMP:17387"/>
        <dbReference type="ChEBI" id="CHEBI:15378"/>
        <dbReference type="ChEBI" id="CHEBI:16526"/>
        <dbReference type="ChEBI" id="CHEBI:57287"/>
        <dbReference type="ChEBI" id="CHEBI:57378"/>
        <dbReference type="ChEBI" id="CHEBI:78449"/>
        <dbReference type="ChEBI" id="CHEBI:176519"/>
    </reaction>
</comment>
<evidence type="ECO:0000313" key="6">
    <source>
        <dbReference type="EMBL" id="MEW9304162.1"/>
    </source>
</evidence>
<dbReference type="Gene3D" id="3.40.47.10">
    <property type="match status" value="1"/>
</dbReference>
<dbReference type="InterPro" id="IPR013747">
    <property type="entry name" value="ACP_syn_III_C"/>
</dbReference>
<evidence type="ECO:0000313" key="7">
    <source>
        <dbReference type="Proteomes" id="UP001555786"/>
    </source>
</evidence>
<dbReference type="Pfam" id="PF08541">
    <property type="entry name" value="ACP_syn_III_C"/>
    <property type="match status" value="1"/>
</dbReference>
<reference evidence="6 7" key="1">
    <citation type="submission" date="2024-07" db="EMBL/GenBank/DDBJ databases">
        <title>Description of Labrys sedimenti sp. nov., isolated from a diclofenac-degrading enrichment culture.</title>
        <authorList>
            <person name="Tancsics A."/>
            <person name="Csepanyi A."/>
        </authorList>
    </citation>
    <scope>NUCLEOTIDE SEQUENCE [LARGE SCALE GENOMIC DNA]</scope>
    <source>
        <strain evidence="6 7">LMG 23578</strain>
    </source>
</reference>
<dbReference type="SUPFAM" id="SSF53901">
    <property type="entry name" value="Thiolase-like"/>
    <property type="match status" value="1"/>
</dbReference>
<dbReference type="NCBIfam" id="NF004623">
    <property type="entry name" value="PRK05963.1"/>
    <property type="match status" value="1"/>
</dbReference>
<feature type="domain" description="Beta-ketoacyl-[acyl-carrier-protein] synthase III C-terminal" evidence="4">
    <location>
        <begin position="241"/>
        <end position="327"/>
    </location>
</feature>
<evidence type="ECO:0000256" key="1">
    <source>
        <dbReference type="ARBA" id="ARBA00022679"/>
    </source>
</evidence>
<comment type="pathway">
    <text evidence="3">Cofactor biosynthesis; biotin biosynthesis.</text>
</comment>
<dbReference type="InterPro" id="IPR016039">
    <property type="entry name" value="Thiolase-like"/>
</dbReference>
<dbReference type="Pfam" id="PF08545">
    <property type="entry name" value="ACP_syn_III"/>
    <property type="match status" value="1"/>
</dbReference>
<evidence type="ECO:0000256" key="2">
    <source>
        <dbReference type="ARBA" id="ARBA00023315"/>
    </source>
</evidence>
<organism evidence="6 7">
    <name type="scientific">Labrys neptuniae</name>
    <dbReference type="NCBI Taxonomy" id="376174"/>
    <lineage>
        <taxon>Bacteria</taxon>
        <taxon>Pseudomonadati</taxon>
        <taxon>Pseudomonadota</taxon>
        <taxon>Alphaproteobacteria</taxon>
        <taxon>Hyphomicrobiales</taxon>
        <taxon>Xanthobacteraceae</taxon>
        <taxon>Labrys</taxon>
    </lineage>
</organism>
<keyword evidence="7" id="KW-1185">Reference proteome</keyword>
<comment type="function">
    <text evidence="3">Involved in the formation of the biotin precursor pimeloyl-ACP. Catalyzes the condensation of glutaryl-CoA, an intermediate in lysine degradation, with malonyl-ACP to produce 3-oxopimeloyl-ACP.</text>
</comment>
<feature type="active site" evidence="3">
    <location>
        <position position="286"/>
    </location>
</feature>
<feature type="region of interest" description="ACP-binding" evidence="3">
    <location>
        <begin position="257"/>
        <end position="261"/>
    </location>
</feature>
<dbReference type="GO" id="GO:0004315">
    <property type="term" value="F:3-oxoacyl-[acyl-carrier-protein] synthase activity"/>
    <property type="evidence" value="ECO:0007669"/>
    <property type="project" value="UniProtKB-EC"/>
</dbReference>
<feature type="domain" description="Beta-ketoacyl-[acyl-carrier-protein] synthase III N-terminal" evidence="5">
    <location>
        <begin position="111"/>
        <end position="188"/>
    </location>
</feature>
<dbReference type="InterPro" id="IPR046403">
    <property type="entry name" value="BioZ"/>
</dbReference>
<accession>A0ABV3PEX0</accession>
<dbReference type="EC" id="2.3.1.-" evidence="3"/>
<proteinExistence type="inferred from homology"/>
<feature type="active site" evidence="3">
    <location>
        <position position="116"/>
    </location>
</feature>
<comment type="catalytic activity">
    <reaction evidence="3">
        <text>malonyl-[ACP] + an acyl-CoA + H(+) = a 3-oxoacyl-[ACP] + CO2 + CoA</text>
        <dbReference type="Rhea" id="RHEA:44448"/>
        <dbReference type="Rhea" id="RHEA-COMP:9623"/>
        <dbReference type="Rhea" id="RHEA-COMP:9916"/>
        <dbReference type="ChEBI" id="CHEBI:15378"/>
        <dbReference type="ChEBI" id="CHEBI:16526"/>
        <dbReference type="ChEBI" id="CHEBI:57287"/>
        <dbReference type="ChEBI" id="CHEBI:58342"/>
        <dbReference type="ChEBI" id="CHEBI:78449"/>
        <dbReference type="ChEBI" id="CHEBI:78776"/>
    </reaction>
</comment>
<evidence type="ECO:0000259" key="4">
    <source>
        <dbReference type="Pfam" id="PF08541"/>
    </source>
</evidence>
<keyword evidence="2 3" id="KW-0012">Acyltransferase</keyword>
<gene>
    <name evidence="3" type="primary">bioZ</name>
    <name evidence="6" type="ORF">ABXS05_01330</name>
</gene>
<protein>
    <recommendedName>
        <fullName evidence="3">3-oxopimeloyl-[acyl-carrier-protein] synthase</fullName>
        <shortName evidence="3">3-oxopimeloyl-[ACP] synthase</shortName>
        <ecNumber evidence="3">2.3.1.-</ecNumber>
    </recommendedName>
</protein>
<dbReference type="HAMAP" id="MF_02249">
    <property type="entry name" value="BioZ"/>
    <property type="match status" value="1"/>
</dbReference>